<sequence length="121" mass="13797">MPLRFLQQSPSSRVQALSQTLEVESMMVMMSELTRTPIPPSCRWADTKELFEYWIRSLDRAGKPNKPDVNIYNHYLRANLMTNAMAADLLDLVAQMEEQFGFSLVVSLRVTLRGGVTAVQF</sequence>
<evidence type="ECO:0000313" key="1">
    <source>
        <dbReference type="EMBL" id="SPD33019.1"/>
    </source>
</evidence>
<dbReference type="PANTHER" id="PTHR47205:SF1">
    <property type="entry name" value="OS07G0599000 PROTEIN"/>
    <property type="match status" value="1"/>
</dbReference>
<organism evidence="1">
    <name type="scientific">Fagus sylvatica</name>
    <name type="common">Beechnut</name>
    <dbReference type="NCBI Taxonomy" id="28930"/>
    <lineage>
        <taxon>Eukaryota</taxon>
        <taxon>Viridiplantae</taxon>
        <taxon>Streptophyta</taxon>
        <taxon>Embryophyta</taxon>
        <taxon>Tracheophyta</taxon>
        <taxon>Spermatophyta</taxon>
        <taxon>Magnoliopsida</taxon>
        <taxon>eudicotyledons</taxon>
        <taxon>Gunneridae</taxon>
        <taxon>Pentapetalae</taxon>
        <taxon>rosids</taxon>
        <taxon>fabids</taxon>
        <taxon>Fagales</taxon>
        <taxon>Fagaceae</taxon>
        <taxon>Fagus</taxon>
    </lineage>
</organism>
<dbReference type="PANTHER" id="PTHR47205">
    <property type="entry name" value="OS07G0599000 PROTEIN"/>
    <property type="match status" value="1"/>
</dbReference>
<name>A0A2N9J989_FAGSY</name>
<gene>
    <name evidence="1" type="ORF">FSB_LOCUS60901</name>
</gene>
<dbReference type="InterPro" id="IPR044605">
    <property type="entry name" value="At1g26460-like"/>
</dbReference>
<dbReference type="EMBL" id="OIVN01006432">
    <property type="protein sequence ID" value="SPD33019.1"/>
    <property type="molecule type" value="Genomic_DNA"/>
</dbReference>
<accession>A0A2N9J989</accession>
<reference evidence="1" key="1">
    <citation type="submission" date="2018-02" db="EMBL/GenBank/DDBJ databases">
        <authorList>
            <person name="Cohen D.B."/>
            <person name="Kent A.D."/>
        </authorList>
    </citation>
    <scope>NUCLEOTIDE SEQUENCE</scope>
</reference>
<dbReference type="AlphaFoldDB" id="A0A2N9J989"/>
<proteinExistence type="predicted"/>
<protein>
    <submittedName>
        <fullName evidence="1">Uncharacterized protein</fullName>
    </submittedName>
</protein>